<protein>
    <submittedName>
        <fullName evidence="2">Uncharacterized protein</fullName>
    </submittedName>
</protein>
<dbReference type="EMBL" id="CAJPIZ010000892">
    <property type="protein sequence ID" value="CAG2102469.1"/>
    <property type="molecule type" value="Genomic_DNA"/>
</dbReference>
<keyword evidence="1" id="KW-0808">Transferase</keyword>
<dbReference type="OrthoDB" id="6509181at2759"/>
<keyword evidence="3" id="KW-1185">Reference proteome</keyword>
<evidence type="ECO:0000313" key="3">
    <source>
        <dbReference type="Proteomes" id="UP000759131"/>
    </source>
</evidence>
<dbReference type="Proteomes" id="UP000759131">
    <property type="component" value="Unassembled WGS sequence"/>
</dbReference>
<dbReference type="InterPro" id="IPR002213">
    <property type="entry name" value="UDP_glucos_trans"/>
</dbReference>
<dbReference type="GO" id="GO:0008194">
    <property type="term" value="F:UDP-glycosyltransferase activity"/>
    <property type="evidence" value="ECO:0007669"/>
    <property type="project" value="InterPro"/>
</dbReference>
<sequence length="320" mass="36875">MYSEPLFRNDISSAGPLDTMVAWVTKFVSHCIRDSRLMNPIVNKPDVIFIDEVVAMASVERSGIPWKWLYDERTPPPGSGLAANGDRKEWAHFRHTVNDAIKDIWREFNDYFVSNGLPPLDYGQYVRQPTHLHIYPLPVELDYTDLRPYVRQPTHLHIYPLPVELDYTDLRPVPDRCLQLDNLMREDVHPTFTLPKQLSNKPSKLIYVDLDLDLMAKLAKYKHWFIVSRGPHHDKYKLPGADMWGPQTVPQIQVLPLVDLVPMVVLPVFGGQFDNAQRLHESGYGIRLDAYRCSEAELLCAIGKLFDGNELKGNYKNTIR</sequence>
<dbReference type="AlphaFoldDB" id="A0A7R9KFN4"/>
<dbReference type="EMBL" id="OC855467">
    <property type="protein sequence ID" value="CAD7622039.1"/>
    <property type="molecule type" value="Genomic_DNA"/>
</dbReference>
<name>A0A7R9KFN4_9ACAR</name>
<dbReference type="Gene3D" id="3.40.50.2000">
    <property type="entry name" value="Glycogen Phosphorylase B"/>
    <property type="match status" value="1"/>
</dbReference>
<evidence type="ECO:0000313" key="2">
    <source>
        <dbReference type="EMBL" id="CAD7622039.1"/>
    </source>
</evidence>
<dbReference type="SUPFAM" id="SSF53756">
    <property type="entry name" value="UDP-Glycosyltransferase/glycogen phosphorylase"/>
    <property type="match status" value="1"/>
</dbReference>
<accession>A0A7R9KFN4</accession>
<organism evidence="2">
    <name type="scientific">Medioppia subpectinata</name>
    <dbReference type="NCBI Taxonomy" id="1979941"/>
    <lineage>
        <taxon>Eukaryota</taxon>
        <taxon>Metazoa</taxon>
        <taxon>Ecdysozoa</taxon>
        <taxon>Arthropoda</taxon>
        <taxon>Chelicerata</taxon>
        <taxon>Arachnida</taxon>
        <taxon>Acari</taxon>
        <taxon>Acariformes</taxon>
        <taxon>Sarcoptiformes</taxon>
        <taxon>Oribatida</taxon>
        <taxon>Brachypylina</taxon>
        <taxon>Oppioidea</taxon>
        <taxon>Oppiidae</taxon>
        <taxon>Medioppia</taxon>
    </lineage>
</organism>
<evidence type="ECO:0000256" key="1">
    <source>
        <dbReference type="ARBA" id="ARBA00022679"/>
    </source>
</evidence>
<dbReference type="Pfam" id="PF00201">
    <property type="entry name" value="UDPGT"/>
    <property type="match status" value="1"/>
</dbReference>
<proteinExistence type="predicted"/>
<reference evidence="2" key="1">
    <citation type="submission" date="2020-11" db="EMBL/GenBank/DDBJ databases">
        <authorList>
            <person name="Tran Van P."/>
        </authorList>
    </citation>
    <scope>NUCLEOTIDE SEQUENCE</scope>
</reference>
<gene>
    <name evidence="2" type="ORF">OSB1V03_LOCUS2508</name>
</gene>